<evidence type="ECO:0000256" key="1">
    <source>
        <dbReference type="SAM" id="MobiDB-lite"/>
    </source>
</evidence>
<feature type="compositionally biased region" description="Basic residues" evidence="1">
    <location>
        <begin position="743"/>
        <end position="754"/>
    </location>
</feature>
<feature type="region of interest" description="Disordered" evidence="1">
    <location>
        <begin position="743"/>
        <end position="807"/>
    </location>
</feature>
<comment type="caution">
    <text evidence="2">The sequence shown here is derived from an EMBL/GenBank/DDBJ whole genome shotgun (WGS) entry which is preliminary data.</text>
</comment>
<feature type="compositionally biased region" description="Basic and acidic residues" evidence="1">
    <location>
        <begin position="768"/>
        <end position="781"/>
    </location>
</feature>
<feature type="compositionally biased region" description="Polar residues" evidence="1">
    <location>
        <begin position="374"/>
        <end position="384"/>
    </location>
</feature>
<reference evidence="2" key="1">
    <citation type="journal article" date="2022" name="Int. J. Mol. Sci.">
        <title>Draft Genome of Tanacetum Coccineum: Genomic Comparison of Closely Related Tanacetum-Family Plants.</title>
        <authorList>
            <person name="Yamashiro T."/>
            <person name="Shiraishi A."/>
            <person name="Nakayama K."/>
            <person name="Satake H."/>
        </authorList>
    </citation>
    <scope>NUCLEOTIDE SEQUENCE</scope>
</reference>
<gene>
    <name evidence="2" type="ORF">Tco_1082228</name>
</gene>
<dbReference type="EMBL" id="BQNB010020197">
    <property type="protein sequence ID" value="GJT93383.1"/>
    <property type="molecule type" value="Genomic_DNA"/>
</dbReference>
<name>A0ABQ5I1V4_9ASTR</name>
<organism evidence="2 3">
    <name type="scientific">Tanacetum coccineum</name>
    <dbReference type="NCBI Taxonomy" id="301880"/>
    <lineage>
        <taxon>Eukaryota</taxon>
        <taxon>Viridiplantae</taxon>
        <taxon>Streptophyta</taxon>
        <taxon>Embryophyta</taxon>
        <taxon>Tracheophyta</taxon>
        <taxon>Spermatophyta</taxon>
        <taxon>Magnoliopsida</taxon>
        <taxon>eudicotyledons</taxon>
        <taxon>Gunneridae</taxon>
        <taxon>Pentapetalae</taxon>
        <taxon>asterids</taxon>
        <taxon>campanulids</taxon>
        <taxon>Asterales</taxon>
        <taxon>Asteraceae</taxon>
        <taxon>Asteroideae</taxon>
        <taxon>Anthemideae</taxon>
        <taxon>Anthemidinae</taxon>
        <taxon>Tanacetum</taxon>
    </lineage>
</organism>
<reference evidence="2" key="2">
    <citation type="submission" date="2022-01" db="EMBL/GenBank/DDBJ databases">
        <authorList>
            <person name="Yamashiro T."/>
            <person name="Shiraishi A."/>
            <person name="Satake H."/>
            <person name="Nakayama K."/>
        </authorList>
    </citation>
    <scope>NUCLEOTIDE SEQUENCE</scope>
</reference>
<feature type="region of interest" description="Disordered" evidence="1">
    <location>
        <begin position="351"/>
        <end position="416"/>
    </location>
</feature>
<feature type="region of interest" description="Disordered" evidence="1">
    <location>
        <begin position="571"/>
        <end position="599"/>
    </location>
</feature>
<keyword evidence="3" id="KW-1185">Reference proteome</keyword>
<proteinExistence type="predicted"/>
<sequence>MRSSHKLCPSFHSPICAILEMGKSFTYDSTPNFVDDSPNVFNPPSQPPTYSCTDMSKITEISQKRTRERMSDQEAKDLKAKAREIMPSLLQFIAQGNHMHHQPSSIVLNNSRTIFAINIDSYWKWMAMCSMRFRAVGQLIAGKLSKDRSLSKFSSSNNSFYIQQIAASLEDKMTIKMNKMLNEMKALVVTTPAPVKAVEEVCVTCGSNHNFNLCPLTRGGNDFPVFHDNINNFNQTAAVGKFSPKKHLQIWQVKHNDAGVEECAKFKFKDCRIIKMANVTIAKKKREAEEIAYHNVIDSRSRARTLHHEQVPEKIEDPGVSISYPCALQKSKGLTSDNFVKLAMELAPLNSLPSDSEDEVNGGKDMSKNHRNQSETNTERSCSVQEAKDSKPTARRNLLKPSTVNCKKPQSTKPSSNVLNNSRTIFAINIDSYWKWMAMCSMRFRAVGQLIEQVVNLDTYTPEPLQCRKILICYDDDDDEESSIPLRDIIISELPLCIAITPVLLTEEPFDSYISMEDKAISLTISATYEVEFAGELALIAPILPRIVEVDLDPKGDIYFIENLMYDNSFPRPPETLKDDSETVIDSNNDYSSSDDDSYEDIDYVDASPPDSELVSLEEVKDFHPKDREIKDDILREKLSKINLLIAKIKALNANPTPSSDFVLKEKNSVVPNIHADISLPDLECFYFKSKPDPGELTSIVDSGIRENVLSMTNVNLPFEDDQSPLFAYVDCSNFEASRARGKGYLRKGQKRQNRARERKERKRKAKSKPEVKKTESKSTRGSEFGKSVENQTQKPKLPKVGPPVPT</sequence>
<protein>
    <submittedName>
        <fullName evidence="2">Uncharacterized protein</fullName>
    </submittedName>
</protein>
<accession>A0ABQ5I1V4</accession>
<evidence type="ECO:0000313" key="3">
    <source>
        <dbReference type="Proteomes" id="UP001151760"/>
    </source>
</evidence>
<dbReference type="Proteomes" id="UP001151760">
    <property type="component" value="Unassembled WGS sequence"/>
</dbReference>
<evidence type="ECO:0000313" key="2">
    <source>
        <dbReference type="EMBL" id="GJT93383.1"/>
    </source>
</evidence>
<feature type="compositionally biased region" description="Polar residues" evidence="1">
    <location>
        <begin position="400"/>
        <end position="416"/>
    </location>
</feature>